<feature type="transmembrane region" description="Helical" evidence="1">
    <location>
        <begin position="209"/>
        <end position="231"/>
    </location>
</feature>
<evidence type="ECO:0000313" key="3">
    <source>
        <dbReference type="EMBL" id="EDZ39244.1"/>
    </source>
</evidence>
<feature type="transmembrane region" description="Helical" evidence="1">
    <location>
        <begin position="38"/>
        <end position="59"/>
    </location>
</feature>
<evidence type="ECO:0000256" key="1">
    <source>
        <dbReference type="SAM" id="Phobius"/>
    </source>
</evidence>
<dbReference type="EMBL" id="DS995260">
    <property type="protein sequence ID" value="EDZ39244.1"/>
    <property type="molecule type" value="Genomic_DNA"/>
</dbReference>
<dbReference type="InterPro" id="IPR007891">
    <property type="entry name" value="CHASE3"/>
</dbReference>
<gene>
    <name evidence="3" type="ORF">CGL2_11212095</name>
</gene>
<reference evidence="3" key="1">
    <citation type="journal article" date="2004" name="Nature">
        <title>Community structure and metabolism through reconstruction of microbial genomes from the environment.</title>
        <authorList>
            <person name="Tyson G.W."/>
            <person name="Chapman J."/>
            <person name="Hugenholtz P."/>
            <person name="Allen E.E."/>
            <person name="Ram R.J."/>
            <person name="Richardson P.M."/>
            <person name="Solovyev V.V."/>
            <person name="Rubin E.M."/>
            <person name="Rokhsar D.S."/>
            <person name="Banfield J.F."/>
        </authorList>
    </citation>
    <scope>NUCLEOTIDE SEQUENCE [LARGE SCALE GENOMIC DNA]</scope>
</reference>
<dbReference type="CDD" id="cd01949">
    <property type="entry name" value="GGDEF"/>
    <property type="match status" value="1"/>
</dbReference>
<dbReference type="InterPro" id="IPR052163">
    <property type="entry name" value="DGC-Regulatory_Protein"/>
</dbReference>
<keyword evidence="1" id="KW-0472">Membrane</keyword>
<dbReference type="AlphaFoldDB" id="B6APQ8"/>
<dbReference type="CDD" id="cd19410">
    <property type="entry name" value="HK9-like_sensor"/>
    <property type="match status" value="1"/>
</dbReference>
<dbReference type="GO" id="GO:0003824">
    <property type="term" value="F:catalytic activity"/>
    <property type="evidence" value="ECO:0007669"/>
    <property type="project" value="UniProtKB-ARBA"/>
</dbReference>
<feature type="domain" description="GGDEF" evidence="2">
    <location>
        <begin position="279"/>
        <end position="412"/>
    </location>
</feature>
<keyword evidence="1" id="KW-0812">Transmembrane</keyword>
<dbReference type="Pfam" id="PF00990">
    <property type="entry name" value="GGDEF"/>
    <property type="match status" value="1"/>
</dbReference>
<proteinExistence type="predicted"/>
<dbReference type="InterPro" id="IPR029787">
    <property type="entry name" value="Nucleotide_cyclase"/>
</dbReference>
<reference evidence="3" key="2">
    <citation type="journal article" date="2008" name="PLoS Biol.">
        <title>Population genomic analysis of strain variation in Leptospirillum group II bacteria involved in acid mine drainage formation.</title>
        <authorList>
            <person name="Simmons S.L."/>
            <person name="Dibartolo G."/>
            <person name="Denef V.J."/>
            <person name="Goltsman D.S."/>
            <person name="Thelen M.P."/>
            <person name="Banfield J.F."/>
        </authorList>
    </citation>
    <scope>NUCLEOTIDE SEQUENCE [LARGE SCALE GENOMIC DNA]</scope>
</reference>
<dbReference type="InterPro" id="IPR043128">
    <property type="entry name" value="Rev_trsase/Diguanyl_cyclase"/>
</dbReference>
<keyword evidence="1" id="KW-1133">Transmembrane helix</keyword>
<dbReference type="PANTHER" id="PTHR46663:SF2">
    <property type="entry name" value="GGDEF DOMAIN-CONTAINING PROTEIN"/>
    <property type="match status" value="1"/>
</dbReference>
<dbReference type="Gene3D" id="3.30.70.270">
    <property type="match status" value="1"/>
</dbReference>
<organism evidence="3">
    <name type="scientific">Leptospirillum sp. Group II '5-way CG'</name>
    <dbReference type="NCBI Taxonomy" id="419541"/>
    <lineage>
        <taxon>Bacteria</taxon>
        <taxon>Pseudomonadati</taxon>
        <taxon>Nitrospirota</taxon>
        <taxon>Nitrospiria</taxon>
        <taxon>Nitrospirales</taxon>
        <taxon>Nitrospiraceae</taxon>
        <taxon>Leptospirillum</taxon>
    </lineage>
</organism>
<name>B6APQ8_9BACT</name>
<accession>B6APQ8</accession>
<dbReference type="NCBIfam" id="TIGR00254">
    <property type="entry name" value="GGDEF"/>
    <property type="match status" value="1"/>
</dbReference>
<protein>
    <submittedName>
        <fullName evidence="3">Diguanylate cyclase</fullName>
    </submittedName>
</protein>
<dbReference type="FunFam" id="3.30.70.270:FF:000001">
    <property type="entry name" value="Diguanylate cyclase domain protein"/>
    <property type="match status" value="1"/>
</dbReference>
<dbReference type="PROSITE" id="PS50887">
    <property type="entry name" value="GGDEF"/>
    <property type="match status" value="1"/>
</dbReference>
<dbReference type="InterPro" id="IPR000160">
    <property type="entry name" value="GGDEF_dom"/>
</dbReference>
<dbReference type="SMART" id="SM00267">
    <property type="entry name" value="GGDEF"/>
    <property type="match status" value="1"/>
</dbReference>
<dbReference type="Pfam" id="PF05227">
    <property type="entry name" value="CHASE3"/>
    <property type="match status" value="1"/>
</dbReference>
<sequence length="420" mass="47903">MFHEQIMAKENIQSRKALMSRILTAPVTMEQLKKRLRISFSLAFFFFVGLFLATSWMFASFMRAEDRWTHYSEEKLLLVRLVSDLKDAETGQRGYLITGNEEYLSPYRKARSRIQEDMRSVSGIEKLDVRLNGLRKVLLRLVHQKMGELEETIRLRHVAGFRAARDMVMSDYGKQVMDQVRAISLQMGTLLSRKRDFERQLLLARERRVFAAGSVLAVSIVFFWVLLYRIIGKEIETRESLLLRLKEESTHDALTGLFNRPAAMDILQHSIANAERRKWKIGVLMIDLDGFKGVNDQWGHLAGDQALVEVARRFRQVVREGDILARLGGDEFLCLMPVLEGLEGALNLGNRLLGVFRDPIQEAAFTSRLGCSIGVAVYPEDGEDPKSLLAAADRRLYAAKDKGGHCLCFKDECPDSDIEV</sequence>
<dbReference type="PANTHER" id="PTHR46663">
    <property type="entry name" value="DIGUANYLATE CYCLASE DGCT-RELATED"/>
    <property type="match status" value="1"/>
</dbReference>
<dbReference type="SUPFAM" id="SSF55073">
    <property type="entry name" value="Nucleotide cyclase"/>
    <property type="match status" value="1"/>
</dbReference>
<evidence type="ECO:0000259" key="2">
    <source>
        <dbReference type="PROSITE" id="PS50887"/>
    </source>
</evidence>